<dbReference type="Proteomes" id="UP000191056">
    <property type="component" value="Unassembled WGS sequence"/>
</dbReference>
<reference evidence="2 3" key="1">
    <citation type="submission" date="2017-03" db="EMBL/GenBank/DDBJ databases">
        <title>Genome sequence of Clostridium chromiireducens DSM 23318.</title>
        <authorList>
            <person name="Poehlein A."/>
            <person name="Daniel R."/>
        </authorList>
    </citation>
    <scope>NUCLEOTIDE SEQUENCE [LARGE SCALE GENOMIC DNA]</scope>
    <source>
        <strain evidence="2 3">DSM 23318</strain>
    </source>
</reference>
<dbReference type="OrthoDB" id="3538665at2"/>
<name>A0A1V4IIY8_9CLOT</name>
<organism evidence="2 3">
    <name type="scientific">Clostridium chromiireducens</name>
    <dbReference type="NCBI Taxonomy" id="225345"/>
    <lineage>
        <taxon>Bacteria</taxon>
        <taxon>Bacillati</taxon>
        <taxon>Bacillota</taxon>
        <taxon>Clostridia</taxon>
        <taxon>Eubacteriales</taxon>
        <taxon>Clostridiaceae</taxon>
        <taxon>Clostridium</taxon>
    </lineage>
</organism>
<comment type="caution">
    <text evidence="2">The sequence shown here is derived from an EMBL/GenBank/DDBJ whole genome shotgun (WGS) entry which is preliminary data.</text>
</comment>
<proteinExistence type="predicted"/>
<keyword evidence="3" id="KW-1185">Reference proteome</keyword>
<dbReference type="STRING" id="225345.CLCHR_32680"/>
<evidence type="ECO:0000313" key="3">
    <source>
        <dbReference type="Proteomes" id="UP000191056"/>
    </source>
</evidence>
<evidence type="ECO:0000313" key="2">
    <source>
        <dbReference type="EMBL" id="OPJ59810.1"/>
    </source>
</evidence>
<evidence type="ECO:0000259" key="1">
    <source>
        <dbReference type="Pfam" id="PF13700"/>
    </source>
</evidence>
<sequence>MLIALIERTIYPRFSRIISKNELIKLYTPHHEDISIAYKYAKGLPNIAVFIVMLKTFKVLNYFPSYKSIPNRIIEHIKVSTNICDNNEINVSEKTIQKYKLIIKRYLNIIDDKEFITNLVLKTVIEFDPIMEHPADVFNAVIEILIKNNCELPAFSTLKRVINSKRAAINNDIFEYVFSNLKIRIY</sequence>
<dbReference type="RefSeq" id="WP_139376250.1">
    <property type="nucleotide sequence ID" value="NZ_MZGT01000046.1"/>
</dbReference>
<dbReference type="AlphaFoldDB" id="A0A1V4IIY8"/>
<gene>
    <name evidence="2" type="ORF">CLCHR_32680</name>
</gene>
<dbReference type="Pfam" id="PF13700">
    <property type="entry name" value="DUF4158"/>
    <property type="match status" value="1"/>
</dbReference>
<dbReference type="EMBL" id="MZGT01000046">
    <property type="protein sequence ID" value="OPJ59810.1"/>
    <property type="molecule type" value="Genomic_DNA"/>
</dbReference>
<dbReference type="InterPro" id="IPR025296">
    <property type="entry name" value="DUF4158"/>
</dbReference>
<accession>A0A1V4IIY8</accession>
<protein>
    <recommendedName>
        <fullName evidence="1">DUF4158 domain-containing protein</fullName>
    </recommendedName>
</protein>
<feature type="domain" description="DUF4158" evidence="1">
    <location>
        <begin position="6"/>
        <end position="163"/>
    </location>
</feature>